<dbReference type="Proteomes" id="UP000472272">
    <property type="component" value="Chromosome 2"/>
</dbReference>
<keyword evidence="1" id="KW-0539">Nucleus</keyword>
<evidence type="ECO:0000256" key="2">
    <source>
        <dbReference type="SAM" id="MobiDB-lite"/>
    </source>
</evidence>
<accession>A0A670HPA2</accession>
<dbReference type="Ensembl" id="ENSPMRT00000001437.1">
    <property type="protein sequence ID" value="ENSPMRP00000001351.1"/>
    <property type="gene ID" value="ENSPMRG00000001017.1"/>
</dbReference>
<evidence type="ECO:0000313" key="5">
    <source>
        <dbReference type="Proteomes" id="UP000472272"/>
    </source>
</evidence>
<feature type="domain" description="SCAN box" evidence="3">
    <location>
        <begin position="49"/>
        <end position="131"/>
    </location>
</feature>
<reference evidence="4 5" key="1">
    <citation type="journal article" date="2019" name="Proc. Natl. Acad. Sci. U.S.A.">
        <title>Regulatory changes in pterin and carotenoid genes underlie balanced color polymorphisms in the wall lizard.</title>
        <authorList>
            <person name="Andrade P."/>
            <person name="Pinho C."/>
            <person name="Perez I de Lanuza G."/>
            <person name="Afonso S."/>
            <person name="Brejcha J."/>
            <person name="Rubin C.J."/>
            <person name="Wallerman O."/>
            <person name="Pereira P."/>
            <person name="Sabatino S.J."/>
            <person name="Bellati A."/>
            <person name="Pellitteri-Rosa D."/>
            <person name="Bosakova Z."/>
            <person name="Bunikis I."/>
            <person name="Carretero M.A."/>
            <person name="Feiner N."/>
            <person name="Marsik P."/>
            <person name="Pauperio F."/>
            <person name="Salvi D."/>
            <person name="Soler L."/>
            <person name="While G.M."/>
            <person name="Uller T."/>
            <person name="Font E."/>
            <person name="Andersson L."/>
            <person name="Carneiro M."/>
        </authorList>
    </citation>
    <scope>NUCLEOTIDE SEQUENCE</scope>
</reference>
<dbReference type="FunFam" id="1.10.4020.10:FF:000001">
    <property type="entry name" value="zinc finger protein 263 isoform X1"/>
    <property type="match status" value="1"/>
</dbReference>
<dbReference type="CDD" id="cd07936">
    <property type="entry name" value="SCAN"/>
    <property type="match status" value="1"/>
</dbReference>
<dbReference type="InterPro" id="IPR050916">
    <property type="entry name" value="SCAN-C2H2_zinc_finger"/>
</dbReference>
<organism evidence="4 5">
    <name type="scientific">Podarcis muralis</name>
    <name type="common">Wall lizard</name>
    <name type="synonym">Lacerta muralis</name>
    <dbReference type="NCBI Taxonomy" id="64176"/>
    <lineage>
        <taxon>Eukaryota</taxon>
        <taxon>Metazoa</taxon>
        <taxon>Chordata</taxon>
        <taxon>Craniata</taxon>
        <taxon>Vertebrata</taxon>
        <taxon>Euteleostomi</taxon>
        <taxon>Lepidosauria</taxon>
        <taxon>Squamata</taxon>
        <taxon>Bifurcata</taxon>
        <taxon>Unidentata</taxon>
        <taxon>Episquamata</taxon>
        <taxon>Laterata</taxon>
        <taxon>Lacertibaenia</taxon>
        <taxon>Lacertidae</taxon>
        <taxon>Podarcis</taxon>
    </lineage>
</organism>
<feature type="compositionally biased region" description="Polar residues" evidence="2">
    <location>
        <begin position="143"/>
        <end position="159"/>
    </location>
</feature>
<reference evidence="4" key="3">
    <citation type="submission" date="2025-09" db="UniProtKB">
        <authorList>
            <consortium name="Ensembl"/>
        </authorList>
    </citation>
    <scope>IDENTIFICATION</scope>
</reference>
<dbReference type="InterPro" id="IPR003309">
    <property type="entry name" value="SCAN_dom"/>
</dbReference>
<evidence type="ECO:0000313" key="4">
    <source>
        <dbReference type="Ensembl" id="ENSPMRP00000001351.1"/>
    </source>
</evidence>
<dbReference type="PANTHER" id="PTHR45935:SF15">
    <property type="entry name" value="SCAN BOX DOMAIN-CONTAINING PROTEIN"/>
    <property type="match status" value="1"/>
</dbReference>
<evidence type="ECO:0000256" key="1">
    <source>
        <dbReference type="ARBA" id="ARBA00023242"/>
    </source>
</evidence>
<proteinExistence type="predicted"/>
<dbReference type="PROSITE" id="PS50804">
    <property type="entry name" value="SCAN_BOX"/>
    <property type="match status" value="1"/>
</dbReference>
<dbReference type="SMART" id="SM00431">
    <property type="entry name" value="SCAN"/>
    <property type="match status" value="1"/>
</dbReference>
<evidence type="ECO:0000259" key="3">
    <source>
        <dbReference type="PROSITE" id="PS50804"/>
    </source>
</evidence>
<reference evidence="4" key="2">
    <citation type="submission" date="2025-08" db="UniProtKB">
        <authorList>
            <consortium name="Ensembl"/>
        </authorList>
    </citation>
    <scope>IDENTIFICATION</scope>
</reference>
<feature type="region of interest" description="Disordered" evidence="2">
    <location>
        <begin position="140"/>
        <end position="165"/>
    </location>
</feature>
<dbReference type="PANTHER" id="PTHR45935">
    <property type="entry name" value="PROTEIN ZBED8-RELATED"/>
    <property type="match status" value="1"/>
</dbReference>
<dbReference type="Gene3D" id="1.10.4020.10">
    <property type="entry name" value="DNA breaking-rejoining enzymes"/>
    <property type="match status" value="1"/>
</dbReference>
<dbReference type="GeneTree" id="ENSGT00940000154715"/>
<dbReference type="AlphaFoldDB" id="A0A670HPA2"/>
<dbReference type="Pfam" id="PF02023">
    <property type="entry name" value="SCAN"/>
    <property type="match status" value="1"/>
</dbReference>
<protein>
    <recommendedName>
        <fullName evidence="3">SCAN box domain-containing protein</fullName>
    </recommendedName>
</protein>
<sequence>SSPPPQRNAPGFLEASRDATKIAAVKTEDCWKATEDLLGDDLAAMEVQRTLFREFRYQEAEGPREACSHLWYLCHRWLKPERHSKEQILELVILEQFLAILPAELQGWVKDGCPQTCDQAVALAEGFLLQRREAAKTEREVRTVSTRWSSPGQVLSPSTLPEKLPQRRKDGFELNLASKNALLS</sequence>
<name>A0A670HPA2_PODMU</name>
<dbReference type="InterPro" id="IPR038269">
    <property type="entry name" value="SCAN_sf"/>
</dbReference>
<dbReference type="SUPFAM" id="SSF47353">
    <property type="entry name" value="Retrovirus capsid dimerization domain-like"/>
    <property type="match status" value="1"/>
</dbReference>
<keyword evidence="5" id="KW-1185">Reference proteome</keyword>